<dbReference type="RefSeq" id="XP_033684426.1">
    <property type="nucleotide sequence ID" value="XM_033822857.1"/>
</dbReference>
<accession>A0A6A6IHP5</accession>
<reference evidence="2" key="1">
    <citation type="journal article" date="2020" name="Stud. Mycol.">
        <title>101 Dothideomycetes genomes: a test case for predicting lifestyles and emergence of pathogens.</title>
        <authorList>
            <person name="Haridas S."/>
            <person name="Albert R."/>
            <person name="Binder M."/>
            <person name="Bloem J."/>
            <person name="Labutti K."/>
            <person name="Salamov A."/>
            <person name="Andreopoulos B."/>
            <person name="Baker S."/>
            <person name="Barry K."/>
            <person name="Bills G."/>
            <person name="Bluhm B."/>
            <person name="Cannon C."/>
            <person name="Castanera R."/>
            <person name="Culley D."/>
            <person name="Daum C."/>
            <person name="Ezra D."/>
            <person name="Gonzalez J."/>
            <person name="Henrissat B."/>
            <person name="Kuo A."/>
            <person name="Liang C."/>
            <person name="Lipzen A."/>
            <person name="Lutzoni F."/>
            <person name="Magnuson J."/>
            <person name="Mondo S."/>
            <person name="Nolan M."/>
            <person name="Ohm R."/>
            <person name="Pangilinan J."/>
            <person name="Park H.-J."/>
            <person name="Ramirez L."/>
            <person name="Alfaro M."/>
            <person name="Sun H."/>
            <person name="Tritt A."/>
            <person name="Yoshinaga Y."/>
            <person name="Zwiers L.-H."/>
            <person name="Turgeon B."/>
            <person name="Goodwin S."/>
            <person name="Spatafora J."/>
            <person name="Crous P."/>
            <person name="Grigoriev I."/>
        </authorList>
    </citation>
    <scope>NUCLEOTIDE SEQUENCE</scope>
    <source>
        <strain evidence="2">CBS 122368</strain>
    </source>
</reference>
<dbReference type="OrthoDB" id="5295996at2759"/>
<name>A0A6A6IHP5_9PLEO</name>
<keyword evidence="3" id="KW-1185">Reference proteome</keyword>
<gene>
    <name evidence="2" type="ORF">BU26DRAFT_405716</name>
</gene>
<dbReference type="GeneID" id="54576187"/>
<feature type="domain" description="DUF7587" evidence="1">
    <location>
        <begin position="27"/>
        <end position="139"/>
    </location>
</feature>
<dbReference type="Proteomes" id="UP000800094">
    <property type="component" value="Unassembled WGS sequence"/>
</dbReference>
<evidence type="ECO:0000259" key="1">
    <source>
        <dbReference type="Pfam" id="PF24494"/>
    </source>
</evidence>
<dbReference type="InterPro" id="IPR056009">
    <property type="entry name" value="DUF7587"/>
</dbReference>
<organism evidence="2 3">
    <name type="scientific">Trematosphaeria pertusa</name>
    <dbReference type="NCBI Taxonomy" id="390896"/>
    <lineage>
        <taxon>Eukaryota</taxon>
        <taxon>Fungi</taxon>
        <taxon>Dikarya</taxon>
        <taxon>Ascomycota</taxon>
        <taxon>Pezizomycotina</taxon>
        <taxon>Dothideomycetes</taxon>
        <taxon>Pleosporomycetidae</taxon>
        <taxon>Pleosporales</taxon>
        <taxon>Massarineae</taxon>
        <taxon>Trematosphaeriaceae</taxon>
        <taxon>Trematosphaeria</taxon>
    </lineage>
</organism>
<dbReference type="AlphaFoldDB" id="A0A6A6IHP5"/>
<evidence type="ECO:0000313" key="3">
    <source>
        <dbReference type="Proteomes" id="UP000800094"/>
    </source>
</evidence>
<dbReference type="EMBL" id="ML987195">
    <property type="protein sequence ID" value="KAF2249422.1"/>
    <property type="molecule type" value="Genomic_DNA"/>
</dbReference>
<proteinExistence type="predicted"/>
<feature type="non-terminal residue" evidence="2">
    <location>
        <position position="198"/>
    </location>
</feature>
<feature type="non-terminal residue" evidence="2">
    <location>
        <position position="1"/>
    </location>
</feature>
<dbReference type="Pfam" id="PF24494">
    <property type="entry name" value="DUF7587"/>
    <property type="match status" value="1"/>
</dbReference>
<evidence type="ECO:0000313" key="2">
    <source>
        <dbReference type="EMBL" id="KAF2249422.1"/>
    </source>
</evidence>
<protein>
    <recommendedName>
        <fullName evidence="1">DUF7587 domain-containing protein</fullName>
    </recommendedName>
</protein>
<sequence length="198" mass="22641">SMVLRSNHGPIPGVFKDELEHLRKDHVPRYLFRAWSTRNGGGPDVSVNSLKEIVPPAFVRHEGHKFYDMDENHIKIITEAHYHGWSSPFTEFSSWSHSLALVIGFYKHRKDTHIAVMDTQQLDDDVKVWHCPHLGKRFNNYEFLVHGPIRGRGYKAVPLEKLLQAGLEIDLEIVGNVASLFEHLRVPVAAALLTILPR</sequence>